<name>A0A426X7A1_ENSVE</name>
<dbReference type="AlphaFoldDB" id="A0A426X7A1"/>
<dbReference type="Proteomes" id="UP000287651">
    <property type="component" value="Unassembled WGS sequence"/>
</dbReference>
<comment type="caution">
    <text evidence="1">The sequence shown here is derived from an EMBL/GenBank/DDBJ whole genome shotgun (WGS) entry which is preliminary data.</text>
</comment>
<evidence type="ECO:0000313" key="1">
    <source>
        <dbReference type="EMBL" id="RRT35362.1"/>
    </source>
</evidence>
<sequence>MGGCPYGRHRARRRCLCGRCPSVGWPRALPLCLAMGERCPLRANCRWSSLGREENRRGWPRLQPINHEPPKTLGVLS</sequence>
<gene>
    <name evidence="1" type="ORF">B296_00054731</name>
</gene>
<protein>
    <submittedName>
        <fullName evidence="1">Uncharacterized protein</fullName>
    </submittedName>
</protein>
<organism evidence="1 2">
    <name type="scientific">Ensete ventricosum</name>
    <name type="common">Abyssinian banana</name>
    <name type="synonym">Musa ensete</name>
    <dbReference type="NCBI Taxonomy" id="4639"/>
    <lineage>
        <taxon>Eukaryota</taxon>
        <taxon>Viridiplantae</taxon>
        <taxon>Streptophyta</taxon>
        <taxon>Embryophyta</taxon>
        <taxon>Tracheophyta</taxon>
        <taxon>Spermatophyta</taxon>
        <taxon>Magnoliopsida</taxon>
        <taxon>Liliopsida</taxon>
        <taxon>Zingiberales</taxon>
        <taxon>Musaceae</taxon>
        <taxon>Ensete</taxon>
    </lineage>
</organism>
<evidence type="ECO:0000313" key="2">
    <source>
        <dbReference type="Proteomes" id="UP000287651"/>
    </source>
</evidence>
<accession>A0A426X7A1</accession>
<proteinExistence type="predicted"/>
<reference evidence="1 2" key="1">
    <citation type="journal article" date="2014" name="Agronomy (Basel)">
        <title>A Draft Genome Sequence for Ensete ventricosum, the Drought-Tolerant Tree Against Hunger.</title>
        <authorList>
            <person name="Harrison J."/>
            <person name="Moore K.A."/>
            <person name="Paszkiewicz K."/>
            <person name="Jones T."/>
            <person name="Grant M."/>
            <person name="Ambacheew D."/>
            <person name="Muzemil S."/>
            <person name="Studholme D.J."/>
        </authorList>
    </citation>
    <scope>NUCLEOTIDE SEQUENCE [LARGE SCALE GENOMIC DNA]</scope>
</reference>
<dbReference type="EMBL" id="AMZH03025162">
    <property type="protein sequence ID" value="RRT35362.1"/>
    <property type="molecule type" value="Genomic_DNA"/>
</dbReference>